<protein>
    <submittedName>
        <fullName evidence="10">Acyl-CoA dehydrogenase family protein</fullName>
        <ecNumber evidence="10">1.-.-.-</ecNumber>
    </submittedName>
</protein>
<organism evidence="10 11">
    <name type="scientific">Rhodococcus oxybenzonivorans</name>
    <dbReference type="NCBI Taxonomy" id="1990687"/>
    <lineage>
        <taxon>Bacteria</taxon>
        <taxon>Bacillati</taxon>
        <taxon>Actinomycetota</taxon>
        <taxon>Actinomycetes</taxon>
        <taxon>Mycobacteriales</taxon>
        <taxon>Nocardiaceae</taxon>
        <taxon>Rhodococcus</taxon>
    </lineage>
</organism>
<dbReference type="SUPFAM" id="SSF47203">
    <property type="entry name" value="Acyl-CoA dehydrogenase C-terminal domain-like"/>
    <property type="match status" value="1"/>
</dbReference>
<keyword evidence="4 6" id="KW-0274">FAD</keyword>
<comment type="similarity">
    <text evidence="2 6">Belongs to the acyl-CoA dehydrogenase family.</text>
</comment>
<gene>
    <name evidence="10" type="ORF">R4315_13090</name>
</gene>
<comment type="cofactor">
    <cofactor evidence="1 6">
        <name>FAD</name>
        <dbReference type="ChEBI" id="CHEBI:57692"/>
    </cofactor>
</comment>
<sequence length="370" mass="39162">MLISTPEQDELRSVVRRLLDTHSSEQHVRSFLDQSSGFDVTSWKLMADQIGVQALAIPEEYGGAGFGFAELAIVLEESGRALLCAPVLSTCVLATYALLLAEDSDAAAEHLPGIAAGNTIATLAANEGDAAASEEDVRARAELHDGSYRITGVKSYVLDGADADLLIVAARTDRGVSLFTVDTHAEGVTAEPLSTLDRTRNLATVTLDSVPASLLGVDGHGWGIVTEVLEIGAAALAAEQVGGAARVLESTVEYAKMRQQFGRPIGSFQAIKHQLADMLVELESARSAAYYATGAVQAGSDDRSLASSIAKTYCSDAYYHIAAQSIQIHGGIGFTWEHPAHLYFKRARGSQTLLGSPGLHRNRIADLVGL</sequence>
<dbReference type="InterPro" id="IPR006091">
    <property type="entry name" value="Acyl-CoA_Oxase/DH_mid-dom"/>
</dbReference>
<evidence type="ECO:0000256" key="4">
    <source>
        <dbReference type="ARBA" id="ARBA00022827"/>
    </source>
</evidence>
<keyword evidence="3 6" id="KW-0285">Flavoprotein</keyword>
<evidence type="ECO:0000256" key="5">
    <source>
        <dbReference type="ARBA" id="ARBA00023002"/>
    </source>
</evidence>
<dbReference type="Pfam" id="PF02770">
    <property type="entry name" value="Acyl-CoA_dh_M"/>
    <property type="match status" value="1"/>
</dbReference>
<proteinExistence type="inferred from homology"/>
<dbReference type="Gene3D" id="1.10.540.10">
    <property type="entry name" value="Acyl-CoA dehydrogenase/oxidase, N-terminal domain"/>
    <property type="match status" value="1"/>
</dbReference>
<dbReference type="InterPro" id="IPR046373">
    <property type="entry name" value="Acyl-CoA_Oxase/DH_mid-dom_sf"/>
</dbReference>
<evidence type="ECO:0000256" key="6">
    <source>
        <dbReference type="RuleBase" id="RU362125"/>
    </source>
</evidence>
<feature type="domain" description="Acyl-CoA dehydrogenase/oxidase C-terminal" evidence="7">
    <location>
        <begin position="219"/>
        <end position="366"/>
    </location>
</feature>
<evidence type="ECO:0000259" key="8">
    <source>
        <dbReference type="Pfam" id="PF02770"/>
    </source>
</evidence>
<dbReference type="SUPFAM" id="SSF56645">
    <property type="entry name" value="Acyl-CoA dehydrogenase NM domain-like"/>
    <property type="match status" value="1"/>
</dbReference>
<comment type="caution">
    <text evidence="10">The sequence shown here is derived from an EMBL/GenBank/DDBJ whole genome shotgun (WGS) entry which is preliminary data.</text>
</comment>
<dbReference type="Pfam" id="PF00441">
    <property type="entry name" value="Acyl-CoA_dh_1"/>
    <property type="match status" value="1"/>
</dbReference>
<evidence type="ECO:0000256" key="1">
    <source>
        <dbReference type="ARBA" id="ARBA00001974"/>
    </source>
</evidence>
<dbReference type="InterPro" id="IPR009100">
    <property type="entry name" value="AcylCoA_DH/oxidase_NM_dom_sf"/>
</dbReference>
<dbReference type="InterPro" id="IPR013786">
    <property type="entry name" value="AcylCoA_DH/ox_N"/>
</dbReference>
<evidence type="ECO:0000259" key="7">
    <source>
        <dbReference type="Pfam" id="PF00441"/>
    </source>
</evidence>
<dbReference type="GO" id="GO:0003995">
    <property type="term" value="F:acyl-CoA dehydrogenase activity"/>
    <property type="evidence" value="ECO:0007669"/>
    <property type="project" value="TreeGrafter"/>
</dbReference>
<dbReference type="CDD" id="cd00567">
    <property type="entry name" value="ACAD"/>
    <property type="match status" value="1"/>
</dbReference>
<reference evidence="10" key="1">
    <citation type="submission" date="2023-10" db="EMBL/GenBank/DDBJ databases">
        <title>Development of a sustainable strategy for remediation of hydrocarbon-contaminated territories based on the waste exchange concept.</title>
        <authorList>
            <person name="Krivoruchko A."/>
        </authorList>
    </citation>
    <scope>NUCLEOTIDE SEQUENCE</scope>
    <source>
        <strain evidence="10">IEGM 68</strain>
    </source>
</reference>
<evidence type="ECO:0000256" key="3">
    <source>
        <dbReference type="ARBA" id="ARBA00022630"/>
    </source>
</evidence>
<evidence type="ECO:0000313" key="11">
    <source>
        <dbReference type="Proteomes" id="UP001185863"/>
    </source>
</evidence>
<keyword evidence="5 6" id="KW-0560">Oxidoreductase</keyword>
<dbReference type="Gene3D" id="1.20.140.10">
    <property type="entry name" value="Butyryl-CoA Dehydrogenase, subunit A, domain 3"/>
    <property type="match status" value="1"/>
</dbReference>
<dbReference type="RefSeq" id="WP_317744451.1">
    <property type="nucleotide sequence ID" value="NZ_JAWLUP010000026.1"/>
</dbReference>
<dbReference type="Pfam" id="PF02771">
    <property type="entry name" value="Acyl-CoA_dh_N"/>
    <property type="match status" value="1"/>
</dbReference>
<dbReference type="InterPro" id="IPR036250">
    <property type="entry name" value="AcylCo_DH-like_C"/>
</dbReference>
<dbReference type="InterPro" id="IPR037069">
    <property type="entry name" value="AcylCoA_DH/ox_N_sf"/>
</dbReference>
<dbReference type="AlphaFoldDB" id="A0AAE5A6S7"/>
<dbReference type="EC" id="1.-.-.-" evidence="10"/>
<feature type="domain" description="Acyl-CoA dehydrogenase/oxidase N-terminal" evidence="9">
    <location>
        <begin position="5"/>
        <end position="117"/>
    </location>
</feature>
<dbReference type="PANTHER" id="PTHR43884:SF20">
    <property type="entry name" value="ACYL-COA DEHYDROGENASE FADE28"/>
    <property type="match status" value="1"/>
</dbReference>
<accession>A0AAE5A6S7</accession>
<dbReference type="Gene3D" id="2.40.110.10">
    <property type="entry name" value="Butyryl-CoA Dehydrogenase, subunit A, domain 2"/>
    <property type="match status" value="1"/>
</dbReference>
<name>A0AAE5A6S7_9NOCA</name>
<dbReference type="Proteomes" id="UP001185863">
    <property type="component" value="Unassembled WGS sequence"/>
</dbReference>
<dbReference type="PANTHER" id="PTHR43884">
    <property type="entry name" value="ACYL-COA DEHYDROGENASE"/>
    <property type="match status" value="1"/>
</dbReference>
<dbReference type="GO" id="GO:0050660">
    <property type="term" value="F:flavin adenine dinucleotide binding"/>
    <property type="evidence" value="ECO:0007669"/>
    <property type="project" value="InterPro"/>
</dbReference>
<feature type="domain" description="Acyl-CoA oxidase/dehydrogenase middle" evidence="8">
    <location>
        <begin position="138"/>
        <end position="196"/>
    </location>
</feature>
<dbReference type="EMBL" id="JAWLUP010000026">
    <property type="protein sequence ID" value="MDV7265478.1"/>
    <property type="molecule type" value="Genomic_DNA"/>
</dbReference>
<evidence type="ECO:0000259" key="9">
    <source>
        <dbReference type="Pfam" id="PF02771"/>
    </source>
</evidence>
<evidence type="ECO:0000256" key="2">
    <source>
        <dbReference type="ARBA" id="ARBA00009347"/>
    </source>
</evidence>
<dbReference type="InterPro" id="IPR009075">
    <property type="entry name" value="AcylCo_DH/oxidase_C"/>
</dbReference>
<evidence type="ECO:0000313" key="10">
    <source>
        <dbReference type="EMBL" id="MDV7265478.1"/>
    </source>
</evidence>